<comment type="caution">
    <text evidence="1">The sequence shown here is derived from an EMBL/GenBank/DDBJ whole genome shotgun (WGS) entry which is preliminary data.</text>
</comment>
<sequence>MLVLVIQRFAPHSWLKRRIVARFTTFRSSDLARSSHYHSLYDVSLLTPGSFVPLSLALRRFTPQIWLDRRIVTRFTTFGSSHPPRSSHCHSLYDVSLLTSGWTVALSLTLRRFAPHIRLVRPIITRFTTFHYSHPPRSDKVHIIV</sequence>
<keyword evidence="2" id="KW-1185">Reference proteome</keyword>
<name>A0A318TS44_9BACL</name>
<reference evidence="1 2" key="1">
    <citation type="submission" date="2018-06" db="EMBL/GenBank/DDBJ databases">
        <title>Genomic Encyclopedia of Archaeal and Bacterial Type Strains, Phase II (KMG-II): from individual species to whole genera.</title>
        <authorList>
            <person name="Goeker M."/>
        </authorList>
    </citation>
    <scope>NUCLEOTIDE SEQUENCE [LARGE SCALE GENOMIC DNA]</scope>
    <source>
        <strain evidence="1 2">KACC 16626</strain>
    </source>
</reference>
<organism evidence="1 2">
    <name type="scientific">Ureibacillus chungkukjangi</name>
    <dbReference type="NCBI Taxonomy" id="1202712"/>
    <lineage>
        <taxon>Bacteria</taxon>
        <taxon>Bacillati</taxon>
        <taxon>Bacillota</taxon>
        <taxon>Bacilli</taxon>
        <taxon>Bacillales</taxon>
        <taxon>Caryophanaceae</taxon>
        <taxon>Ureibacillus</taxon>
    </lineage>
</organism>
<dbReference type="EMBL" id="QJTJ01000020">
    <property type="protein sequence ID" value="PYF04725.1"/>
    <property type="molecule type" value="Genomic_DNA"/>
</dbReference>
<proteinExistence type="predicted"/>
<dbReference type="Proteomes" id="UP000247416">
    <property type="component" value="Unassembled WGS sequence"/>
</dbReference>
<accession>A0A318TS44</accession>
<gene>
    <name evidence="1" type="ORF">BJ095_1201</name>
</gene>
<evidence type="ECO:0000313" key="2">
    <source>
        <dbReference type="Proteomes" id="UP000247416"/>
    </source>
</evidence>
<dbReference type="AlphaFoldDB" id="A0A318TS44"/>
<protein>
    <submittedName>
        <fullName evidence="1">Uncharacterized protein</fullName>
    </submittedName>
</protein>
<evidence type="ECO:0000313" key="1">
    <source>
        <dbReference type="EMBL" id="PYF04725.1"/>
    </source>
</evidence>